<feature type="region of interest" description="Disordered" evidence="1">
    <location>
        <begin position="406"/>
        <end position="448"/>
    </location>
</feature>
<reference evidence="2" key="2">
    <citation type="submission" date="2023-05" db="EMBL/GenBank/DDBJ databases">
        <authorList>
            <consortium name="Lawrence Berkeley National Laboratory"/>
            <person name="Steindorff A."/>
            <person name="Hensen N."/>
            <person name="Bonometti L."/>
            <person name="Westerberg I."/>
            <person name="Brannstrom I.O."/>
            <person name="Guillou S."/>
            <person name="Cros-Aarteil S."/>
            <person name="Calhoun S."/>
            <person name="Haridas S."/>
            <person name="Kuo A."/>
            <person name="Mondo S."/>
            <person name="Pangilinan J."/>
            <person name="Riley R."/>
            <person name="Labutti K."/>
            <person name="Andreopoulos B."/>
            <person name="Lipzen A."/>
            <person name="Chen C."/>
            <person name="Yanf M."/>
            <person name="Daum C."/>
            <person name="Ng V."/>
            <person name="Clum A."/>
            <person name="Ohm R."/>
            <person name="Martin F."/>
            <person name="Silar P."/>
            <person name="Natvig D."/>
            <person name="Lalanne C."/>
            <person name="Gautier V."/>
            <person name="Ament-Velasquez S.L."/>
            <person name="Kruys A."/>
            <person name="Hutchinson M.I."/>
            <person name="Powell A.J."/>
            <person name="Barry K."/>
            <person name="Miller A.N."/>
            <person name="Grigoriev I.V."/>
            <person name="Debuchy R."/>
            <person name="Gladieux P."/>
            <person name="Thoren M.H."/>
            <person name="Johannesson H."/>
        </authorList>
    </citation>
    <scope>NUCLEOTIDE SEQUENCE</scope>
    <source>
        <strain evidence="2">PSN293</strain>
    </source>
</reference>
<dbReference type="AlphaFoldDB" id="A0AAN6XVR7"/>
<protein>
    <submittedName>
        <fullName evidence="2">Uncharacterized protein</fullName>
    </submittedName>
</protein>
<feature type="compositionally biased region" description="Basic and acidic residues" evidence="1">
    <location>
        <begin position="430"/>
        <end position="441"/>
    </location>
</feature>
<dbReference type="Proteomes" id="UP001301769">
    <property type="component" value="Unassembled WGS sequence"/>
</dbReference>
<evidence type="ECO:0000313" key="3">
    <source>
        <dbReference type="Proteomes" id="UP001301769"/>
    </source>
</evidence>
<keyword evidence="3" id="KW-1185">Reference proteome</keyword>
<evidence type="ECO:0000313" key="2">
    <source>
        <dbReference type="EMBL" id="KAK4207523.1"/>
    </source>
</evidence>
<sequence>MASNIPNAISDQAEECLKQLEYWKKVDKQYTSRADDAISLFRIWCIDNFVFTNDEMCLDWRLRNVPVFSASIQSLFEDMLASVRKAVSYISQRQTDQGIIDDTEELTTSPSLLASEDIDDIQKRLFGLCEAIHRSGILSTFSKLSHCRPHESQDSTEQFRQFVTRFIETRFDKAKDLVKPRLVESIVTRRNNFLYLRQQDEVAHKVPLPNHVGSNSQSSQQHEVLTADASRIIHRPHRTGSSSTRGVDFMDAMIPMPPKPIGSTDYVSCPYCFLVFDTDQIDDKDWRRHFMRGLMPDWLNHMACRHDPIITWNCGNRSHRRHLRFSNPSEIKQHMLTDHAECYKDTEDIDYLVELSKVVLPRENPLNDCPLCQGQTDTTFMSLSELLGHITEHLVELAMLSLPKDQDGADEWSTKTQTPKALYGAQPPDEEAKPRDTRDFMDIGGGPV</sequence>
<dbReference type="PANTHER" id="PTHR35391:SF5">
    <property type="entry name" value="DUF6590 DOMAIN-CONTAINING PROTEIN"/>
    <property type="match status" value="1"/>
</dbReference>
<reference evidence="2" key="1">
    <citation type="journal article" date="2023" name="Mol. Phylogenet. Evol.">
        <title>Genome-scale phylogeny and comparative genomics of the fungal order Sordariales.</title>
        <authorList>
            <person name="Hensen N."/>
            <person name="Bonometti L."/>
            <person name="Westerberg I."/>
            <person name="Brannstrom I.O."/>
            <person name="Guillou S."/>
            <person name="Cros-Aarteil S."/>
            <person name="Calhoun S."/>
            <person name="Haridas S."/>
            <person name="Kuo A."/>
            <person name="Mondo S."/>
            <person name="Pangilinan J."/>
            <person name="Riley R."/>
            <person name="LaButti K."/>
            <person name="Andreopoulos B."/>
            <person name="Lipzen A."/>
            <person name="Chen C."/>
            <person name="Yan M."/>
            <person name="Daum C."/>
            <person name="Ng V."/>
            <person name="Clum A."/>
            <person name="Steindorff A."/>
            <person name="Ohm R.A."/>
            <person name="Martin F."/>
            <person name="Silar P."/>
            <person name="Natvig D.O."/>
            <person name="Lalanne C."/>
            <person name="Gautier V."/>
            <person name="Ament-Velasquez S.L."/>
            <person name="Kruys A."/>
            <person name="Hutchinson M.I."/>
            <person name="Powell A.J."/>
            <person name="Barry K."/>
            <person name="Miller A.N."/>
            <person name="Grigoriev I.V."/>
            <person name="Debuchy R."/>
            <person name="Gladieux P."/>
            <person name="Hiltunen Thoren M."/>
            <person name="Johannesson H."/>
        </authorList>
    </citation>
    <scope>NUCLEOTIDE SEQUENCE</scope>
    <source>
        <strain evidence="2">PSN293</strain>
    </source>
</reference>
<evidence type="ECO:0000256" key="1">
    <source>
        <dbReference type="SAM" id="MobiDB-lite"/>
    </source>
</evidence>
<organism evidence="2 3">
    <name type="scientific">Rhypophila decipiens</name>
    <dbReference type="NCBI Taxonomy" id="261697"/>
    <lineage>
        <taxon>Eukaryota</taxon>
        <taxon>Fungi</taxon>
        <taxon>Dikarya</taxon>
        <taxon>Ascomycota</taxon>
        <taxon>Pezizomycotina</taxon>
        <taxon>Sordariomycetes</taxon>
        <taxon>Sordariomycetidae</taxon>
        <taxon>Sordariales</taxon>
        <taxon>Naviculisporaceae</taxon>
        <taxon>Rhypophila</taxon>
    </lineage>
</organism>
<gene>
    <name evidence="2" type="ORF">QBC37DRAFT_379987</name>
</gene>
<comment type="caution">
    <text evidence="2">The sequence shown here is derived from an EMBL/GenBank/DDBJ whole genome shotgun (WGS) entry which is preliminary data.</text>
</comment>
<name>A0AAN6XVR7_9PEZI</name>
<accession>A0AAN6XVR7</accession>
<dbReference type="PANTHER" id="PTHR35391">
    <property type="entry name" value="C2H2-TYPE DOMAIN-CONTAINING PROTEIN-RELATED"/>
    <property type="match status" value="1"/>
</dbReference>
<dbReference type="EMBL" id="MU858289">
    <property type="protein sequence ID" value="KAK4207523.1"/>
    <property type="molecule type" value="Genomic_DNA"/>
</dbReference>
<proteinExistence type="predicted"/>